<dbReference type="InterPro" id="IPR011990">
    <property type="entry name" value="TPR-like_helical_dom_sf"/>
</dbReference>
<evidence type="ECO:0000313" key="4">
    <source>
        <dbReference type="EMBL" id="ETO12733.1"/>
    </source>
</evidence>
<dbReference type="OrthoDB" id="1917726at2759"/>
<dbReference type="PROSITE" id="PS50005">
    <property type="entry name" value="TPR"/>
    <property type="match status" value="1"/>
</dbReference>
<proteinExistence type="predicted"/>
<sequence length="481" mass="55021">MSSKLTVTIGSKQYQLDLSSLTFETLKQQIIELSKEDKQGSTLVKITDADGCDIETDENLQSVVTSDQKTVNAYFQPNESVLSDTDMKDSQLRMQSSDKVVALSLKEHCNRSWRKANVEASKMVQQMINKNEQGLIIVATNTLNWQKKKTDPNSSKTSSNLSSSSFSFIELVNNNNKTNKKQFAEYYMYLIKSELIILEGITIDGNVYAIDCEMQCKENVNITSQLFVTKNSVIDQQSKQSVIPIEWNTKMNCDIPIRLQDLEYKEEESSQQRHFDDSILYSQEHLQLSTNTFGFDHPYVAVSFNMISNCYYNKRNYKKSIELLSKALNIVLNALGVHCRFAAQLNYNFGNTYSQKGLCDIAIGYYQKALEIQLDIPGINYDDISSSYNNLGTAYLTKRELDKAIQYLEKALHIRKENTVHQMSRNIGDSCWNLANVFSQKGETHTACKYYQEAWQIFSATLGEWNFETVLAKKRIKRLNG</sequence>
<keyword evidence="2 3" id="KW-0802">TPR repeat</keyword>
<evidence type="ECO:0000313" key="5">
    <source>
        <dbReference type="Proteomes" id="UP000023152"/>
    </source>
</evidence>
<keyword evidence="5" id="KW-1185">Reference proteome</keyword>
<evidence type="ECO:0000256" key="3">
    <source>
        <dbReference type="PROSITE-ProRule" id="PRU00339"/>
    </source>
</evidence>
<protein>
    <submittedName>
        <fullName evidence="4">Uncharacterized protein</fullName>
    </submittedName>
</protein>
<organism evidence="4 5">
    <name type="scientific">Reticulomyxa filosa</name>
    <dbReference type="NCBI Taxonomy" id="46433"/>
    <lineage>
        <taxon>Eukaryota</taxon>
        <taxon>Sar</taxon>
        <taxon>Rhizaria</taxon>
        <taxon>Retaria</taxon>
        <taxon>Foraminifera</taxon>
        <taxon>Monothalamids</taxon>
        <taxon>Reticulomyxidae</taxon>
        <taxon>Reticulomyxa</taxon>
    </lineage>
</organism>
<name>X6MFD7_RETFI</name>
<dbReference type="SUPFAM" id="SSF48452">
    <property type="entry name" value="TPR-like"/>
    <property type="match status" value="1"/>
</dbReference>
<keyword evidence="1" id="KW-0677">Repeat</keyword>
<accession>X6MFD7</accession>
<comment type="caution">
    <text evidence="4">The sequence shown here is derived from an EMBL/GenBank/DDBJ whole genome shotgun (WGS) entry which is preliminary data.</text>
</comment>
<dbReference type="EMBL" id="ASPP01021154">
    <property type="protein sequence ID" value="ETO12733.1"/>
    <property type="molecule type" value="Genomic_DNA"/>
</dbReference>
<dbReference type="PROSITE" id="PS50293">
    <property type="entry name" value="TPR_REGION"/>
    <property type="match status" value="1"/>
</dbReference>
<evidence type="ECO:0000256" key="2">
    <source>
        <dbReference type="ARBA" id="ARBA00022803"/>
    </source>
</evidence>
<dbReference type="InterPro" id="IPR019734">
    <property type="entry name" value="TPR_rpt"/>
</dbReference>
<dbReference type="Gene3D" id="1.25.40.10">
    <property type="entry name" value="Tetratricopeptide repeat domain"/>
    <property type="match status" value="2"/>
</dbReference>
<dbReference type="Pfam" id="PF13181">
    <property type="entry name" value="TPR_8"/>
    <property type="match status" value="2"/>
</dbReference>
<dbReference type="PANTHER" id="PTHR45641">
    <property type="entry name" value="TETRATRICOPEPTIDE REPEAT PROTEIN (AFU_ORTHOLOGUE AFUA_6G03870)"/>
    <property type="match status" value="1"/>
</dbReference>
<feature type="repeat" description="TPR" evidence="3">
    <location>
        <begin position="385"/>
        <end position="418"/>
    </location>
</feature>
<dbReference type="Pfam" id="PF13424">
    <property type="entry name" value="TPR_12"/>
    <property type="match status" value="1"/>
</dbReference>
<dbReference type="PANTHER" id="PTHR45641:SF19">
    <property type="entry name" value="NEPHROCYSTIN-3"/>
    <property type="match status" value="1"/>
</dbReference>
<evidence type="ECO:0000256" key="1">
    <source>
        <dbReference type="ARBA" id="ARBA00022737"/>
    </source>
</evidence>
<dbReference type="Proteomes" id="UP000023152">
    <property type="component" value="Unassembled WGS sequence"/>
</dbReference>
<dbReference type="SMART" id="SM00028">
    <property type="entry name" value="TPR"/>
    <property type="match status" value="4"/>
</dbReference>
<dbReference type="AlphaFoldDB" id="X6MFD7"/>
<reference evidence="4 5" key="1">
    <citation type="journal article" date="2013" name="Curr. Biol.">
        <title>The Genome of the Foraminiferan Reticulomyxa filosa.</title>
        <authorList>
            <person name="Glockner G."/>
            <person name="Hulsmann N."/>
            <person name="Schleicher M."/>
            <person name="Noegel A.A."/>
            <person name="Eichinger L."/>
            <person name="Gallinger C."/>
            <person name="Pawlowski J."/>
            <person name="Sierra R."/>
            <person name="Euteneuer U."/>
            <person name="Pillet L."/>
            <person name="Moustafa A."/>
            <person name="Platzer M."/>
            <person name="Groth M."/>
            <person name="Szafranski K."/>
            <person name="Schliwa M."/>
        </authorList>
    </citation>
    <scope>NUCLEOTIDE SEQUENCE [LARGE SCALE GENOMIC DNA]</scope>
</reference>
<gene>
    <name evidence="4" type="ORF">RFI_24643</name>
</gene>